<organism evidence="1">
    <name type="scientific">Halobacterium sp. NMX12-1</name>
    <dbReference type="NCBI Taxonomy" id="3166650"/>
    <lineage>
        <taxon>Archaea</taxon>
        <taxon>Methanobacteriati</taxon>
        <taxon>Methanobacteriota</taxon>
        <taxon>Stenosarchaea group</taxon>
        <taxon>Halobacteria</taxon>
        <taxon>Halobacteriales</taxon>
        <taxon>Halobacteriaceae</taxon>
        <taxon>Halobacterium</taxon>
    </lineage>
</organism>
<evidence type="ECO:0000313" key="1">
    <source>
        <dbReference type="EMBL" id="XCF18204.1"/>
    </source>
</evidence>
<dbReference type="EMBL" id="CP159205">
    <property type="protein sequence ID" value="XCF18204.1"/>
    <property type="molecule type" value="Genomic_DNA"/>
</dbReference>
<proteinExistence type="predicted"/>
<dbReference type="AlphaFoldDB" id="A0AAU8CGY0"/>
<geneLocation type="plasmid" evidence="1">
    <name>pNMX12-1_211</name>
</geneLocation>
<keyword evidence="1" id="KW-0614">Plasmid</keyword>
<accession>A0AAU8CGY0</accession>
<sequence length="66" mass="6829">MTGSHEVVLTYDCPLAGAEHHVPGPDVRVMKIGDGGFVVACDCAAEPLTAADEQPTRRATTSSTST</sequence>
<name>A0AAU8CGY0_9EURY</name>
<gene>
    <name evidence="1" type="ORF">ABSL23_15870</name>
</gene>
<dbReference type="GeneID" id="91110658"/>
<dbReference type="RefSeq" id="WP_353635522.1">
    <property type="nucleotide sequence ID" value="NZ_CP159205.1"/>
</dbReference>
<protein>
    <submittedName>
        <fullName evidence="1">Uncharacterized protein</fullName>
    </submittedName>
</protein>
<dbReference type="KEGG" id="hanx:ABSL23_15870"/>
<reference evidence="1" key="1">
    <citation type="submission" date="2024-06" db="EMBL/GenBank/DDBJ databases">
        <title>Genome Sequence of an extremely halophilic archaeon isolated from Permian era halite, Salado Formation, Carlsbad, New Mexico: Halobacterium sp. strain NMX12-1.</title>
        <authorList>
            <person name="Sotoa L."/>
            <person name="DasSarma P."/>
            <person name="Anton B.P."/>
            <person name="Vincze T."/>
            <person name="Verma I."/>
            <person name="Eralp B."/>
            <person name="Powers D.W."/>
            <person name="Dozier B.L."/>
            <person name="Roberts R.J."/>
            <person name="DasSarma S."/>
        </authorList>
    </citation>
    <scope>NUCLEOTIDE SEQUENCE</scope>
    <source>
        <strain evidence="1">NMX12-1</strain>
        <plasmid evidence="1">pNMX12-1_211</plasmid>
    </source>
</reference>